<keyword evidence="1 8" id="KW-0444">Lipid biosynthesis</keyword>
<organism evidence="10 11">
    <name type="scientific">Brytella acorum</name>
    <dbReference type="NCBI Taxonomy" id="2959299"/>
    <lineage>
        <taxon>Bacteria</taxon>
        <taxon>Pseudomonadati</taxon>
        <taxon>Pseudomonadota</taxon>
        <taxon>Alphaproteobacteria</taxon>
        <taxon>Acetobacterales</taxon>
        <taxon>Acetobacteraceae</taxon>
        <taxon>Brytella</taxon>
    </lineage>
</organism>
<evidence type="ECO:0000313" key="11">
    <source>
        <dbReference type="Proteomes" id="UP001176960"/>
    </source>
</evidence>
<evidence type="ECO:0000256" key="4">
    <source>
        <dbReference type="ARBA" id="ARBA00022832"/>
    </source>
</evidence>
<dbReference type="NCBIfam" id="TIGR00516">
    <property type="entry name" value="acpS"/>
    <property type="match status" value="1"/>
</dbReference>
<accession>A0AA35XV70</accession>
<dbReference type="GO" id="GO:0000287">
    <property type="term" value="F:magnesium ion binding"/>
    <property type="evidence" value="ECO:0007669"/>
    <property type="project" value="UniProtKB-UniRule"/>
</dbReference>
<evidence type="ECO:0000256" key="7">
    <source>
        <dbReference type="ARBA" id="ARBA00023160"/>
    </source>
</evidence>
<proteinExistence type="inferred from homology"/>
<dbReference type="Pfam" id="PF01648">
    <property type="entry name" value="ACPS"/>
    <property type="match status" value="1"/>
</dbReference>
<dbReference type="InterPro" id="IPR037143">
    <property type="entry name" value="4-PPantetheinyl_Trfase_dom_sf"/>
</dbReference>
<keyword evidence="5 8" id="KW-0460">Magnesium</keyword>
<comment type="subcellular location">
    <subcellularLocation>
        <location evidence="8">Cytoplasm</location>
    </subcellularLocation>
</comment>
<dbReference type="NCBIfam" id="TIGR00556">
    <property type="entry name" value="pantethn_trn"/>
    <property type="match status" value="1"/>
</dbReference>
<evidence type="ECO:0000256" key="6">
    <source>
        <dbReference type="ARBA" id="ARBA00023098"/>
    </source>
</evidence>
<dbReference type="Gene3D" id="3.90.470.20">
    <property type="entry name" value="4'-phosphopantetheinyl transferase domain"/>
    <property type="match status" value="1"/>
</dbReference>
<evidence type="ECO:0000256" key="5">
    <source>
        <dbReference type="ARBA" id="ARBA00022842"/>
    </source>
</evidence>
<dbReference type="EC" id="2.7.8.7" evidence="8"/>
<comment type="function">
    <text evidence="8">Transfers the 4'-phosphopantetheine moiety from coenzyme A to a Ser of acyl-carrier-protein.</text>
</comment>
<feature type="binding site" evidence="8">
    <location>
        <position position="8"/>
    </location>
    <ligand>
        <name>Mg(2+)</name>
        <dbReference type="ChEBI" id="CHEBI:18420"/>
    </ligand>
</feature>
<keyword evidence="11" id="KW-1185">Reference proteome</keyword>
<dbReference type="HAMAP" id="MF_00101">
    <property type="entry name" value="AcpS"/>
    <property type="match status" value="1"/>
</dbReference>
<dbReference type="AlphaFoldDB" id="A0AA35XV70"/>
<evidence type="ECO:0000259" key="9">
    <source>
        <dbReference type="Pfam" id="PF01648"/>
    </source>
</evidence>
<comment type="similarity">
    <text evidence="8">Belongs to the P-Pant transferase superfamily. AcpS family.</text>
</comment>
<keyword evidence="7 8" id="KW-0275">Fatty acid biosynthesis</keyword>
<dbReference type="GO" id="GO:0006633">
    <property type="term" value="P:fatty acid biosynthetic process"/>
    <property type="evidence" value="ECO:0007669"/>
    <property type="project" value="UniProtKB-UniRule"/>
</dbReference>
<comment type="caution">
    <text evidence="10">The sequence shown here is derived from an EMBL/GenBank/DDBJ whole genome shotgun (WGS) entry which is preliminary data.</text>
</comment>
<dbReference type="InterPro" id="IPR002582">
    <property type="entry name" value="ACPS"/>
</dbReference>
<name>A0AA35XV70_9PROT</name>
<reference evidence="10" key="1">
    <citation type="submission" date="2023-03" db="EMBL/GenBank/DDBJ databases">
        <authorList>
            <person name="Cleenwerck I."/>
        </authorList>
    </citation>
    <scope>NUCLEOTIDE SEQUENCE</scope>
    <source>
        <strain evidence="10">LMG 32879</strain>
    </source>
</reference>
<sequence length="146" mass="15842">MIVGIGTDLCDMRRVERLISRFGTRFLERAFSPEERAYADRRSGEARIGIYAKRWAAKEACVKALGTGFANGVHLADIHVTRRPGGAPGLALRGQALDVLLAKIPPRMIPDIHLSLTDEPPTAMAVVLIQALPESVGAADPIHIRP</sequence>
<dbReference type="InterPro" id="IPR004568">
    <property type="entry name" value="Ppantetheine-prot_Trfase_dom"/>
</dbReference>
<keyword evidence="4 8" id="KW-0276">Fatty acid metabolism</keyword>
<dbReference type="SUPFAM" id="SSF56214">
    <property type="entry name" value="4'-phosphopantetheinyl transferase"/>
    <property type="match status" value="1"/>
</dbReference>
<evidence type="ECO:0000256" key="2">
    <source>
        <dbReference type="ARBA" id="ARBA00022679"/>
    </source>
</evidence>
<keyword evidence="2 8" id="KW-0808">Transferase</keyword>
<comment type="cofactor">
    <cofactor evidence="8">
        <name>Mg(2+)</name>
        <dbReference type="ChEBI" id="CHEBI:18420"/>
    </cofactor>
</comment>
<protein>
    <recommendedName>
        <fullName evidence="8">Holo-[acyl-carrier-protein] synthase</fullName>
        <shortName evidence="8">Holo-ACP synthase</shortName>
        <ecNumber evidence="8">2.7.8.7</ecNumber>
    </recommendedName>
    <alternativeName>
        <fullName evidence="8">4'-phosphopantetheinyl transferase AcpS</fullName>
    </alternativeName>
</protein>
<dbReference type="RefSeq" id="WP_289842662.1">
    <property type="nucleotide sequence ID" value="NZ_CATKSH010000001.1"/>
</dbReference>
<keyword evidence="6 8" id="KW-0443">Lipid metabolism</keyword>
<evidence type="ECO:0000256" key="8">
    <source>
        <dbReference type="HAMAP-Rule" id="MF_00101"/>
    </source>
</evidence>
<feature type="domain" description="4'-phosphopantetheinyl transferase" evidence="9">
    <location>
        <begin position="4"/>
        <end position="96"/>
    </location>
</feature>
<keyword evidence="3 8" id="KW-0479">Metal-binding</keyword>
<dbReference type="GO" id="GO:0008897">
    <property type="term" value="F:holo-[acyl-carrier-protein] synthase activity"/>
    <property type="evidence" value="ECO:0007669"/>
    <property type="project" value="UniProtKB-UniRule"/>
</dbReference>
<evidence type="ECO:0000256" key="3">
    <source>
        <dbReference type="ARBA" id="ARBA00022723"/>
    </source>
</evidence>
<dbReference type="EMBL" id="CATKSH010000001">
    <property type="protein sequence ID" value="CAI9119430.1"/>
    <property type="molecule type" value="Genomic_DNA"/>
</dbReference>
<gene>
    <name evidence="8 10" type="primary">acpS</name>
    <name evidence="10" type="ORF">LMG32879_000245</name>
</gene>
<evidence type="ECO:0000256" key="1">
    <source>
        <dbReference type="ARBA" id="ARBA00022516"/>
    </source>
</evidence>
<keyword evidence="8" id="KW-0963">Cytoplasm</keyword>
<dbReference type="GO" id="GO:0005737">
    <property type="term" value="C:cytoplasm"/>
    <property type="evidence" value="ECO:0007669"/>
    <property type="project" value="UniProtKB-SubCell"/>
</dbReference>
<comment type="catalytic activity">
    <reaction evidence="8">
        <text>apo-[ACP] + CoA = holo-[ACP] + adenosine 3',5'-bisphosphate + H(+)</text>
        <dbReference type="Rhea" id="RHEA:12068"/>
        <dbReference type="Rhea" id="RHEA-COMP:9685"/>
        <dbReference type="Rhea" id="RHEA-COMP:9690"/>
        <dbReference type="ChEBI" id="CHEBI:15378"/>
        <dbReference type="ChEBI" id="CHEBI:29999"/>
        <dbReference type="ChEBI" id="CHEBI:57287"/>
        <dbReference type="ChEBI" id="CHEBI:58343"/>
        <dbReference type="ChEBI" id="CHEBI:64479"/>
        <dbReference type="EC" id="2.7.8.7"/>
    </reaction>
</comment>
<feature type="binding site" evidence="8">
    <location>
        <position position="59"/>
    </location>
    <ligand>
        <name>Mg(2+)</name>
        <dbReference type="ChEBI" id="CHEBI:18420"/>
    </ligand>
</feature>
<dbReference type="InterPro" id="IPR008278">
    <property type="entry name" value="4-PPantetheinyl_Trfase_dom"/>
</dbReference>
<dbReference type="Proteomes" id="UP001176960">
    <property type="component" value="Unassembled WGS sequence"/>
</dbReference>
<evidence type="ECO:0000313" key="10">
    <source>
        <dbReference type="EMBL" id="CAI9119430.1"/>
    </source>
</evidence>